<evidence type="ECO:0000256" key="5">
    <source>
        <dbReference type="ARBA" id="ARBA00022573"/>
    </source>
</evidence>
<proteinExistence type="inferred from homology"/>
<name>A0A919CR14_9PROT</name>
<dbReference type="RefSeq" id="WP_189992479.1">
    <property type="nucleotide sequence ID" value="NZ_BMZS01000009.1"/>
</dbReference>
<comment type="function">
    <text evidence="9">Converts cobyric acid to cobinamide by the addition of aminopropanol on the F carboxylic group.</text>
</comment>
<evidence type="ECO:0000256" key="6">
    <source>
        <dbReference type="ARBA" id="ARBA00022692"/>
    </source>
</evidence>
<evidence type="ECO:0000256" key="7">
    <source>
        <dbReference type="ARBA" id="ARBA00022989"/>
    </source>
</evidence>
<dbReference type="GO" id="GO:0015420">
    <property type="term" value="F:ABC-type vitamin B12 transporter activity"/>
    <property type="evidence" value="ECO:0007669"/>
    <property type="project" value="UniProtKB-UniRule"/>
</dbReference>
<evidence type="ECO:0000256" key="3">
    <source>
        <dbReference type="ARBA" id="ARBA00006263"/>
    </source>
</evidence>
<evidence type="ECO:0000256" key="4">
    <source>
        <dbReference type="ARBA" id="ARBA00022475"/>
    </source>
</evidence>
<feature type="transmembrane region" description="Helical" evidence="9">
    <location>
        <begin position="164"/>
        <end position="181"/>
    </location>
</feature>
<dbReference type="GO" id="GO:0048472">
    <property type="term" value="F:threonine-phosphate decarboxylase activity"/>
    <property type="evidence" value="ECO:0007669"/>
    <property type="project" value="InterPro"/>
</dbReference>
<accession>A0A919CR14</accession>
<comment type="subcellular location">
    <subcellularLocation>
        <location evidence="1 9">Cell membrane</location>
        <topology evidence="1 9">Multi-pass membrane protein</topology>
    </subcellularLocation>
</comment>
<evidence type="ECO:0000256" key="1">
    <source>
        <dbReference type="ARBA" id="ARBA00004651"/>
    </source>
</evidence>
<keyword evidence="11" id="KW-1185">Reference proteome</keyword>
<comment type="similarity">
    <text evidence="3 9">Belongs to the CobD/CbiB family.</text>
</comment>
<dbReference type="Proteomes" id="UP000630353">
    <property type="component" value="Unassembled WGS sequence"/>
</dbReference>
<evidence type="ECO:0000256" key="8">
    <source>
        <dbReference type="ARBA" id="ARBA00023136"/>
    </source>
</evidence>
<feature type="transmembrane region" description="Helical" evidence="9">
    <location>
        <begin position="301"/>
        <end position="319"/>
    </location>
</feature>
<gene>
    <name evidence="9 10" type="primary">cobD</name>
    <name evidence="10" type="ORF">GCM10017083_37540</name>
</gene>
<keyword evidence="7 9" id="KW-1133">Transmembrane helix</keyword>
<reference evidence="10" key="1">
    <citation type="journal article" date="2014" name="Int. J. Syst. Evol. Microbiol.">
        <title>Complete genome sequence of Corynebacterium casei LMG S-19264T (=DSM 44701T), isolated from a smear-ripened cheese.</title>
        <authorList>
            <consortium name="US DOE Joint Genome Institute (JGI-PGF)"/>
            <person name="Walter F."/>
            <person name="Albersmeier A."/>
            <person name="Kalinowski J."/>
            <person name="Ruckert C."/>
        </authorList>
    </citation>
    <scope>NUCLEOTIDE SEQUENCE</scope>
    <source>
        <strain evidence="10">KCTC 42651</strain>
    </source>
</reference>
<dbReference type="HAMAP" id="MF_00024">
    <property type="entry name" value="CobD_CbiB"/>
    <property type="match status" value="1"/>
</dbReference>
<dbReference type="GO" id="GO:0009236">
    <property type="term" value="P:cobalamin biosynthetic process"/>
    <property type="evidence" value="ECO:0007669"/>
    <property type="project" value="UniProtKB-UniRule"/>
</dbReference>
<evidence type="ECO:0000313" key="10">
    <source>
        <dbReference type="EMBL" id="GHD56882.1"/>
    </source>
</evidence>
<comment type="pathway">
    <text evidence="2 9">Cofactor biosynthesis; adenosylcobalamin biosynthesis.</text>
</comment>
<keyword evidence="8 9" id="KW-0472">Membrane</keyword>
<comment type="caution">
    <text evidence="10">The sequence shown here is derived from an EMBL/GenBank/DDBJ whole genome shotgun (WGS) entry which is preliminary data.</text>
</comment>
<evidence type="ECO:0000313" key="11">
    <source>
        <dbReference type="Proteomes" id="UP000630353"/>
    </source>
</evidence>
<sequence>MDRAVVLLLGQAFDALVGEPEALWRRLPHPVVLAGRLVGWLDRRWNLDGDPPTRRRDRGVAALAVVLIAAAAAGAVLAGTFGRLGLLGGLLEAGVVGVLLAQRSLHDHVTAVADAFLRDGLSGARHAVSAIVGRDPGTLDEAGVCRAAIESTAENFSDGVVAPAFWYLIAGLPGLLAYKALNTADSMIGHRSDRHRHFGWAAARLDDLANWVPARLSALLVVAAAWTLPDGEPAAAWRAARRDADRHRSVNAGWPEAAFAGALGLRLAGPRVYDGSMVEDAWMGDGRSAATPEDIRRSLALFRRACLGLAVLAVLLAFGS</sequence>
<dbReference type="GO" id="GO:0005886">
    <property type="term" value="C:plasma membrane"/>
    <property type="evidence" value="ECO:0007669"/>
    <property type="project" value="UniProtKB-SubCell"/>
</dbReference>
<reference evidence="10" key="2">
    <citation type="submission" date="2020-09" db="EMBL/GenBank/DDBJ databases">
        <authorList>
            <person name="Sun Q."/>
            <person name="Kim S."/>
        </authorList>
    </citation>
    <scope>NUCLEOTIDE SEQUENCE</scope>
    <source>
        <strain evidence="10">KCTC 42651</strain>
    </source>
</reference>
<organism evidence="10 11">
    <name type="scientific">Thalassobaculum fulvum</name>
    <dbReference type="NCBI Taxonomy" id="1633335"/>
    <lineage>
        <taxon>Bacteria</taxon>
        <taxon>Pseudomonadati</taxon>
        <taxon>Pseudomonadota</taxon>
        <taxon>Alphaproteobacteria</taxon>
        <taxon>Rhodospirillales</taxon>
        <taxon>Thalassobaculaceae</taxon>
        <taxon>Thalassobaculum</taxon>
    </lineage>
</organism>
<dbReference type="InterPro" id="IPR004485">
    <property type="entry name" value="Cobalamin_biosynth_CobD/CbiB"/>
</dbReference>
<dbReference type="EMBL" id="BMZS01000009">
    <property type="protein sequence ID" value="GHD56882.1"/>
    <property type="molecule type" value="Genomic_DNA"/>
</dbReference>
<keyword evidence="4 9" id="KW-1003">Cell membrane</keyword>
<dbReference type="NCBIfam" id="TIGR00380">
    <property type="entry name" value="cobal_cbiB"/>
    <property type="match status" value="1"/>
</dbReference>
<feature type="transmembrane region" description="Helical" evidence="9">
    <location>
        <begin position="59"/>
        <end position="77"/>
    </location>
</feature>
<protein>
    <recommendedName>
        <fullName evidence="9">Cobalamin biosynthesis protein CobD</fullName>
    </recommendedName>
</protein>
<keyword evidence="5 9" id="KW-0169">Cobalamin biosynthesis</keyword>
<evidence type="ECO:0000256" key="2">
    <source>
        <dbReference type="ARBA" id="ARBA00004953"/>
    </source>
</evidence>
<dbReference type="Pfam" id="PF03186">
    <property type="entry name" value="CobD_Cbib"/>
    <property type="match status" value="1"/>
</dbReference>
<dbReference type="PANTHER" id="PTHR34308:SF1">
    <property type="entry name" value="COBALAMIN BIOSYNTHESIS PROTEIN CBIB"/>
    <property type="match status" value="1"/>
</dbReference>
<dbReference type="PANTHER" id="PTHR34308">
    <property type="entry name" value="COBALAMIN BIOSYNTHESIS PROTEIN CBIB"/>
    <property type="match status" value="1"/>
</dbReference>
<evidence type="ECO:0000256" key="9">
    <source>
        <dbReference type="HAMAP-Rule" id="MF_00024"/>
    </source>
</evidence>
<keyword evidence="6 9" id="KW-0812">Transmembrane</keyword>
<comment type="caution">
    <text evidence="9">Lacks conserved residue(s) required for the propagation of feature annotation.</text>
</comment>
<dbReference type="AlphaFoldDB" id="A0A919CR14"/>